<keyword evidence="1" id="KW-1133">Transmembrane helix</keyword>
<keyword evidence="1" id="KW-0472">Membrane</keyword>
<reference evidence="2" key="1">
    <citation type="submission" date="2021-03" db="EMBL/GenBank/DDBJ databases">
        <title>Draft genome sequence of rust myrtle Austropuccinia psidii MF-1, a brazilian biotype.</title>
        <authorList>
            <person name="Quecine M.C."/>
            <person name="Pachon D.M.R."/>
            <person name="Bonatelli M.L."/>
            <person name="Correr F.H."/>
            <person name="Franceschini L.M."/>
            <person name="Leite T.F."/>
            <person name="Margarido G.R.A."/>
            <person name="Almeida C.A."/>
            <person name="Ferrarezi J.A."/>
            <person name="Labate C.A."/>
        </authorList>
    </citation>
    <scope>NUCLEOTIDE SEQUENCE</scope>
    <source>
        <strain evidence="2">MF-1</strain>
    </source>
</reference>
<protein>
    <submittedName>
        <fullName evidence="2">Uncharacterized protein</fullName>
    </submittedName>
</protein>
<keyword evidence="3" id="KW-1185">Reference proteome</keyword>
<evidence type="ECO:0000256" key="1">
    <source>
        <dbReference type="SAM" id="Phobius"/>
    </source>
</evidence>
<sequence>MVLFDSISQKIIRNIKQVGLTSPQALFFASAFFQRHANFQFETPHNSNAEHLGNSESKLPTGGLGHIFHIFSFAINGIMYIYMNIGGQETKLLEDTLIMKRNNPQKDLAALSLLLVIGPVATFRFPTGKTKIPTWKSFLFLEAGEIFKLLQRKQAN</sequence>
<dbReference type="EMBL" id="AVOT02049504">
    <property type="protein sequence ID" value="MBW0544667.1"/>
    <property type="molecule type" value="Genomic_DNA"/>
</dbReference>
<feature type="transmembrane region" description="Helical" evidence="1">
    <location>
        <begin position="108"/>
        <end position="125"/>
    </location>
</feature>
<organism evidence="2 3">
    <name type="scientific">Austropuccinia psidii MF-1</name>
    <dbReference type="NCBI Taxonomy" id="1389203"/>
    <lineage>
        <taxon>Eukaryota</taxon>
        <taxon>Fungi</taxon>
        <taxon>Dikarya</taxon>
        <taxon>Basidiomycota</taxon>
        <taxon>Pucciniomycotina</taxon>
        <taxon>Pucciniomycetes</taxon>
        <taxon>Pucciniales</taxon>
        <taxon>Sphaerophragmiaceae</taxon>
        <taxon>Austropuccinia</taxon>
    </lineage>
</organism>
<accession>A0A9Q3FW66</accession>
<proteinExistence type="predicted"/>
<gene>
    <name evidence="2" type="ORF">O181_084382</name>
</gene>
<comment type="caution">
    <text evidence="2">The sequence shown here is derived from an EMBL/GenBank/DDBJ whole genome shotgun (WGS) entry which is preliminary data.</text>
</comment>
<dbReference type="Proteomes" id="UP000765509">
    <property type="component" value="Unassembled WGS sequence"/>
</dbReference>
<keyword evidence="1" id="KW-0812">Transmembrane</keyword>
<dbReference type="AlphaFoldDB" id="A0A9Q3FW66"/>
<evidence type="ECO:0000313" key="2">
    <source>
        <dbReference type="EMBL" id="MBW0544667.1"/>
    </source>
</evidence>
<name>A0A9Q3FW66_9BASI</name>
<feature type="transmembrane region" description="Helical" evidence="1">
    <location>
        <begin position="67"/>
        <end position="87"/>
    </location>
</feature>
<evidence type="ECO:0000313" key="3">
    <source>
        <dbReference type="Proteomes" id="UP000765509"/>
    </source>
</evidence>